<dbReference type="GO" id="GO:0003677">
    <property type="term" value="F:DNA binding"/>
    <property type="evidence" value="ECO:0007669"/>
    <property type="project" value="InterPro"/>
</dbReference>
<dbReference type="PANTHER" id="PTHR41313:SF1">
    <property type="entry name" value="DNA METHYLASE ADENINE-SPECIFIC DOMAIN-CONTAINING PROTEIN"/>
    <property type="match status" value="1"/>
</dbReference>
<dbReference type="Gene3D" id="1.10.150.470">
    <property type="match status" value="1"/>
</dbReference>
<evidence type="ECO:0000259" key="1">
    <source>
        <dbReference type="Pfam" id="PF02384"/>
    </source>
</evidence>
<dbReference type="InterPro" id="IPR003356">
    <property type="entry name" value="DNA_methylase_A-5"/>
</dbReference>
<evidence type="ECO:0000313" key="4">
    <source>
        <dbReference type="Proteomes" id="UP000027142"/>
    </source>
</evidence>
<reference evidence="3 4" key="1">
    <citation type="journal article" date="2014" name="Gene">
        <title>A comparative genomic analysis of the alkalitolerant soil bacterium Bacillus lehensis G1.</title>
        <authorList>
            <person name="Noor Y.M."/>
            <person name="Samsulrizal N.H."/>
            <person name="Jema'on N.A."/>
            <person name="Low K.O."/>
            <person name="Ramli A.N."/>
            <person name="Alias N.I."/>
            <person name="Damis S.I."/>
            <person name="Fuzi S.F."/>
            <person name="Isa M.N."/>
            <person name="Murad A.M."/>
            <person name="Raih M.F."/>
            <person name="Bakar F.D."/>
            <person name="Najimudin N."/>
            <person name="Mahadi N.M."/>
            <person name="Illias R.M."/>
        </authorList>
    </citation>
    <scope>NUCLEOTIDE SEQUENCE [LARGE SCALE GENOMIC DNA]</scope>
    <source>
        <strain evidence="3 4">G1</strain>
    </source>
</reference>
<name>A0A060M5B9_9BACI</name>
<dbReference type="HOGENOM" id="CLU_073534_0_0_9"/>
<dbReference type="GO" id="GO:0032259">
    <property type="term" value="P:methylation"/>
    <property type="evidence" value="ECO:0007669"/>
    <property type="project" value="UniProtKB-KW"/>
</dbReference>
<gene>
    <name evidence="3" type="ORF">BleG1_2734</name>
</gene>
<dbReference type="Pfam" id="PF02384">
    <property type="entry name" value="N6_Mtase"/>
    <property type="match status" value="1"/>
</dbReference>
<organism evidence="3 4">
    <name type="scientific">Shouchella lehensis G1</name>
    <dbReference type="NCBI Taxonomy" id="1246626"/>
    <lineage>
        <taxon>Bacteria</taxon>
        <taxon>Bacillati</taxon>
        <taxon>Bacillota</taxon>
        <taxon>Bacilli</taxon>
        <taxon>Bacillales</taxon>
        <taxon>Bacillaceae</taxon>
        <taxon>Shouchella</taxon>
    </lineage>
</organism>
<feature type="domain" description="DNA methylase adenine-specific" evidence="1">
    <location>
        <begin position="96"/>
        <end position="293"/>
    </location>
</feature>
<dbReference type="InterPro" id="IPR048375">
    <property type="entry name" value="YtxK-like_N"/>
</dbReference>
<dbReference type="PANTHER" id="PTHR41313">
    <property type="entry name" value="ADENINE-SPECIFIC METHYLTRANSFERASE"/>
    <property type="match status" value="1"/>
</dbReference>
<dbReference type="InterPro" id="IPR052933">
    <property type="entry name" value="DNA_Protect_Modify"/>
</dbReference>
<dbReference type="RefSeq" id="WP_038481946.1">
    <property type="nucleotide sequence ID" value="NZ_CP003923.1"/>
</dbReference>
<dbReference type="InterPro" id="IPR029063">
    <property type="entry name" value="SAM-dependent_MTases_sf"/>
</dbReference>
<proteinExistence type="predicted"/>
<dbReference type="PIRSF" id="PIRSF026567">
    <property type="entry name" value="Adenine_mtase_bact_prd"/>
    <property type="match status" value="1"/>
</dbReference>
<dbReference type="PATRIC" id="fig|1246626.3.peg.2726"/>
<dbReference type="OrthoDB" id="9788159at2"/>
<evidence type="ECO:0000313" key="3">
    <source>
        <dbReference type="EMBL" id="AIC95299.1"/>
    </source>
</evidence>
<accession>A0A060M5B9</accession>
<sequence>MEQTNVTALYEYLDESAKVLEHVLDVTYLDALAEAGDNLFEQAIIQDLASERKEQLLPLMERVSSMTFTKEDVRKAFQLAVMKGMKGVVQPNHSMTPDAVSLFMSYLVNKLQKTDSKGDVLDLAVGSGNLLFSICNHAEGRIDKAYGFEVDETLLKNAFASANLQKHEIQLFHQDSLLVNMPDVHLVVADLPVGYYPKDDIARTYDLKAESGHSYIHHLMIEQGIRALQPGGFGLLLVPNFIFESDQADKLHAYLKEHAVVLGLLQLPASMFSNKQQQKSILMIQKKAEKMKKPQQALLAELPSFSNVTAMQEMMSSINKWFKEQLGR</sequence>
<dbReference type="SUPFAM" id="SSF53335">
    <property type="entry name" value="S-adenosyl-L-methionine-dependent methyltransferases"/>
    <property type="match status" value="1"/>
</dbReference>
<keyword evidence="3" id="KW-0489">Methyltransferase</keyword>
<keyword evidence="3" id="KW-0808">Transferase</keyword>
<evidence type="ECO:0000259" key="2">
    <source>
        <dbReference type="Pfam" id="PF21106"/>
    </source>
</evidence>
<dbReference type="KEGG" id="ble:BleG1_2734"/>
<feature type="domain" description="YtxK-like N-terminal helical" evidence="2">
    <location>
        <begin position="8"/>
        <end position="85"/>
    </location>
</feature>
<dbReference type="Gene3D" id="3.40.50.150">
    <property type="entry name" value="Vaccinia Virus protein VP39"/>
    <property type="match status" value="1"/>
</dbReference>
<dbReference type="GO" id="GO:0008170">
    <property type="term" value="F:N-methyltransferase activity"/>
    <property type="evidence" value="ECO:0007669"/>
    <property type="project" value="InterPro"/>
</dbReference>
<dbReference type="Proteomes" id="UP000027142">
    <property type="component" value="Chromosome"/>
</dbReference>
<protein>
    <submittedName>
        <fullName evidence="3">Adenine-specific methyltransferase</fullName>
    </submittedName>
</protein>
<dbReference type="STRING" id="1246626.BleG1_2734"/>
<dbReference type="EMBL" id="CP003923">
    <property type="protein sequence ID" value="AIC95299.1"/>
    <property type="molecule type" value="Genomic_DNA"/>
</dbReference>
<dbReference type="Pfam" id="PF21106">
    <property type="entry name" value="YtxK_like"/>
    <property type="match status" value="1"/>
</dbReference>
<keyword evidence="4" id="KW-1185">Reference proteome</keyword>
<dbReference type="CDD" id="cd02440">
    <property type="entry name" value="AdoMet_MTases"/>
    <property type="match status" value="1"/>
</dbReference>
<dbReference type="AlphaFoldDB" id="A0A060M5B9"/>
<dbReference type="eggNOG" id="COG0827">
    <property type="taxonomic scope" value="Bacteria"/>
</dbReference>
<dbReference type="InterPro" id="IPR016843">
    <property type="entry name" value="S-AdoMet-dep_Ade-MeTrfase_prd"/>
</dbReference>